<reference evidence="1 2" key="1">
    <citation type="journal article" date="2023" name="Arcadia Sci">
        <title>De novo assembly of a long-read Amblyomma americanum tick genome.</title>
        <authorList>
            <person name="Chou S."/>
            <person name="Poskanzer K.E."/>
            <person name="Rollins M."/>
            <person name="Thuy-Boun P.S."/>
        </authorList>
    </citation>
    <scope>NUCLEOTIDE SEQUENCE [LARGE SCALE GENOMIC DNA]</scope>
    <source>
        <strain evidence="1">F_SG_1</strain>
        <tissue evidence="1">Salivary glands</tissue>
    </source>
</reference>
<keyword evidence="2" id="KW-1185">Reference proteome</keyword>
<dbReference type="SUPFAM" id="SSF50814">
    <property type="entry name" value="Lipocalins"/>
    <property type="match status" value="1"/>
</dbReference>
<evidence type="ECO:0000313" key="1">
    <source>
        <dbReference type="EMBL" id="KAK8769376.1"/>
    </source>
</evidence>
<dbReference type="AlphaFoldDB" id="A0AAQ4E3V1"/>
<dbReference type="InterPro" id="IPR012674">
    <property type="entry name" value="Calycin"/>
</dbReference>
<dbReference type="Proteomes" id="UP001321473">
    <property type="component" value="Unassembled WGS sequence"/>
</dbReference>
<accession>A0AAQ4E3V1</accession>
<organism evidence="1 2">
    <name type="scientific">Amblyomma americanum</name>
    <name type="common">Lone star tick</name>
    <dbReference type="NCBI Taxonomy" id="6943"/>
    <lineage>
        <taxon>Eukaryota</taxon>
        <taxon>Metazoa</taxon>
        <taxon>Ecdysozoa</taxon>
        <taxon>Arthropoda</taxon>
        <taxon>Chelicerata</taxon>
        <taxon>Arachnida</taxon>
        <taxon>Acari</taxon>
        <taxon>Parasitiformes</taxon>
        <taxon>Ixodida</taxon>
        <taxon>Ixodoidea</taxon>
        <taxon>Ixodidae</taxon>
        <taxon>Amblyomminae</taxon>
        <taxon>Amblyomma</taxon>
    </lineage>
</organism>
<gene>
    <name evidence="1" type="ORF">V5799_014160</name>
</gene>
<dbReference type="InterPro" id="IPR002970">
    <property type="entry name" value="Tick_his-bd"/>
</dbReference>
<comment type="caution">
    <text evidence="1">The sequence shown here is derived from an EMBL/GenBank/DDBJ whole genome shotgun (WGS) entry which is preliminary data.</text>
</comment>
<dbReference type="EMBL" id="JARKHS020022689">
    <property type="protein sequence ID" value="KAK8769376.1"/>
    <property type="molecule type" value="Genomic_DNA"/>
</dbReference>
<evidence type="ECO:0000313" key="2">
    <source>
        <dbReference type="Proteomes" id="UP001321473"/>
    </source>
</evidence>
<protein>
    <submittedName>
        <fullName evidence="1">Uncharacterized protein</fullName>
    </submittedName>
</protein>
<proteinExistence type="predicted"/>
<dbReference type="Pfam" id="PF02098">
    <property type="entry name" value="His_binding"/>
    <property type="match status" value="1"/>
</dbReference>
<dbReference type="GO" id="GO:0043176">
    <property type="term" value="F:amine binding"/>
    <property type="evidence" value="ECO:0007669"/>
    <property type="project" value="InterPro"/>
</dbReference>
<dbReference type="Gene3D" id="2.40.128.20">
    <property type="match status" value="1"/>
</dbReference>
<dbReference type="GO" id="GO:0030682">
    <property type="term" value="P:symbiont-mediated perturbation of host defenses"/>
    <property type="evidence" value="ECO:0007669"/>
    <property type="project" value="InterPro"/>
</dbReference>
<sequence>MAMQEFPVGIAAFDEDLDGGLDCLVTIRTEFDKESQKASYAWFLKEKDRHVRRNMTLHLRQGATPDKPVCTVNASSGPWEICEFIYSDYKNCTIVDLPFEGTEQCIMFVPQEVKDDVSQECKEQFEHFCEMEEMAYDKESCSAV</sequence>
<name>A0AAQ4E3V1_AMBAM</name>